<dbReference type="RefSeq" id="WP_068741746.1">
    <property type="nucleotide sequence ID" value="NZ_FNSA01000003.1"/>
</dbReference>
<evidence type="ECO:0000313" key="1">
    <source>
        <dbReference type="EMBL" id="SEC66399.1"/>
    </source>
</evidence>
<dbReference type="Proteomes" id="UP000182241">
    <property type="component" value="Unassembled WGS sequence"/>
</dbReference>
<accession>A0A1H4UCD4</accession>
<proteinExistence type="predicted"/>
<dbReference type="EMBL" id="FNSA01000003">
    <property type="protein sequence ID" value="SEC66399.1"/>
    <property type="molecule type" value="Genomic_DNA"/>
</dbReference>
<gene>
    <name evidence="1" type="ORF">SAMN04489793_2853</name>
</gene>
<reference evidence="2" key="1">
    <citation type="submission" date="2016-10" db="EMBL/GenBank/DDBJ databases">
        <authorList>
            <person name="Varghese N."/>
            <person name="Submissions S."/>
        </authorList>
    </citation>
    <scope>NUCLEOTIDE SEQUENCE [LARGE SCALE GENOMIC DNA]</scope>
    <source>
        <strain evidence="2">DSM 44234</strain>
    </source>
</reference>
<sequence length="162" mass="17770">MTTTMNAAHRRLGDQYRALLRDPAWVLAADEEDLRSAVHALAWRNEKGLIAAVCADRRSCEKIRPVARLVKAELTELASRASGAPRTADSRERNRALARRRAAVNTLIEALNAARSDRTAAFHPLVDAVATHRRETSPDEASDADRALWSALASIEHGATRA</sequence>
<protein>
    <submittedName>
        <fullName evidence="1">Uncharacterized protein</fullName>
    </submittedName>
</protein>
<name>A0A1H4UCD4_TSUTY</name>
<organism evidence="1 2">
    <name type="scientific">Tsukamurella tyrosinosolvens</name>
    <dbReference type="NCBI Taxonomy" id="57704"/>
    <lineage>
        <taxon>Bacteria</taxon>
        <taxon>Bacillati</taxon>
        <taxon>Actinomycetota</taxon>
        <taxon>Actinomycetes</taxon>
        <taxon>Mycobacteriales</taxon>
        <taxon>Tsukamurellaceae</taxon>
        <taxon>Tsukamurella</taxon>
    </lineage>
</organism>
<dbReference type="OrthoDB" id="4762502at2"/>
<dbReference type="AlphaFoldDB" id="A0A1H4UCD4"/>
<dbReference type="STRING" id="57704.SAMN04489793_2853"/>
<keyword evidence="2" id="KW-1185">Reference proteome</keyword>
<evidence type="ECO:0000313" key="2">
    <source>
        <dbReference type="Proteomes" id="UP000182241"/>
    </source>
</evidence>